<accession>A0A4T0WMC6</accession>
<dbReference type="Proteomes" id="UP000305883">
    <property type="component" value="Unassembled WGS sequence"/>
</dbReference>
<evidence type="ECO:0000313" key="1">
    <source>
        <dbReference type="EMBL" id="TID07504.1"/>
    </source>
</evidence>
<name>A0A4T0WMC6_9PEZI</name>
<dbReference type="AlphaFoldDB" id="A0A4T0WMC6"/>
<protein>
    <submittedName>
        <fullName evidence="1">Uncharacterized protein</fullName>
    </submittedName>
</protein>
<evidence type="ECO:0000313" key="2">
    <source>
        <dbReference type="Proteomes" id="UP000305883"/>
    </source>
</evidence>
<organism evidence="1 2">
    <name type="scientific">Colletotrichum higginsianum</name>
    <dbReference type="NCBI Taxonomy" id="80884"/>
    <lineage>
        <taxon>Eukaryota</taxon>
        <taxon>Fungi</taxon>
        <taxon>Dikarya</taxon>
        <taxon>Ascomycota</taxon>
        <taxon>Pezizomycotina</taxon>
        <taxon>Sordariomycetes</taxon>
        <taxon>Hypocreomycetidae</taxon>
        <taxon>Glomerellales</taxon>
        <taxon>Glomerellaceae</taxon>
        <taxon>Colletotrichum</taxon>
        <taxon>Colletotrichum destructivum species complex</taxon>
    </lineage>
</organism>
<comment type="caution">
    <text evidence="1">The sequence shown here is derived from an EMBL/GenBank/DDBJ whole genome shotgun (WGS) entry which is preliminary data.</text>
</comment>
<dbReference type="OrthoDB" id="10317615at2759"/>
<sequence>MNNARRQTLCLVIGIKKSKTPTMRLSAIHVLATSLAGACGQAFIPCVEATPSGNAVFGFNYVNACNKWAWIGKNVGVDVSIQADCSLRQNWPNYQAVSYVCIQRSPDPSAEGAVPNKCYWAPDSSTIYGACQLPESHCPNIVNVEGWPRMSPSGAGRSI</sequence>
<dbReference type="EMBL" id="MWPZ01000001">
    <property type="protein sequence ID" value="TID07504.1"/>
    <property type="molecule type" value="Genomic_DNA"/>
</dbReference>
<gene>
    <name evidence="1" type="ORF">CH35J_001077</name>
</gene>
<reference evidence="1 2" key="1">
    <citation type="journal article" date="2019" name="Genome Biol. Evol.">
        <title>Genomic Plasticity Mediated by Transposable Elements in the Plant Pathogenic Fungus Colletotrichum higginsianum.</title>
        <authorList>
            <person name="Tsushima A."/>
            <person name="Gan P."/>
            <person name="Kumakura N."/>
            <person name="Narusaka M."/>
            <person name="Takano Y."/>
            <person name="Narusaka Y."/>
            <person name="Shirasu K."/>
        </authorList>
    </citation>
    <scope>NUCLEOTIDE SEQUENCE [LARGE SCALE GENOMIC DNA]</scope>
    <source>
        <strain evidence="1 2">MAFF305635-RFP</strain>
    </source>
</reference>
<proteinExistence type="predicted"/>